<evidence type="ECO:0000256" key="1">
    <source>
        <dbReference type="SAM" id="MobiDB-lite"/>
    </source>
</evidence>
<evidence type="ECO:0000313" key="3">
    <source>
        <dbReference type="Proteomes" id="UP000002630"/>
    </source>
</evidence>
<dbReference type="eggNOG" id="ENOG502RAGR">
    <property type="taxonomic scope" value="Eukaryota"/>
</dbReference>
<accession>D7FYU1</accession>
<dbReference type="InterPro" id="IPR000048">
    <property type="entry name" value="IQ_motif_EF-hand-BS"/>
</dbReference>
<gene>
    <name evidence="2" type="ORF">Esi_0035_0072</name>
</gene>
<keyword evidence="3" id="KW-1185">Reference proteome</keyword>
<dbReference type="Proteomes" id="UP000002630">
    <property type="component" value="Linkage Group LG33"/>
</dbReference>
<proteinExistence type="predicted"/>
<dbReference type="EMBL" id="FN648542">
    <property type="protein sequence ID" value="CBJ26583.1"/>
    <property type="molecule type" value="Genomic_DNA"/>
</dbReference>
<dbReference type="SMART" id="SM00015">
    <property type="entry name" value="IQ"/>
    <property type="match status" value="4"/>
</dbReference>
<protein>
    <submittedName>
        <fullName evidence="2">Uncharacterized protein</fullName>
    </submittedName>
</protein>
<dbReference type="Gene3D" id="1.20.5.190">
    <property type="match status" value="1"/>
</dbReference>
<dbReference type="EMBL" id="FN649758">
    <property type="protein sequence ID" value="CBJ26583.1"/>
    <property type="molecule type" value="Genomic_DNA"/>
</dbReference>
<feature type="compositionally biased region" description="Polar residues" evidence="1">
    <location>
        <begin position="29"/>
        <end position="40"/>
    </location>
</feature>
<dbReference type="OrthoDB" id="66612at2759"/>
<feature type="region of interest" description="Disordered" evidence="1">
    <location>
        <begin position="22"/>
        <end position="44"/>
    </location>
</feature>
<evidence type="ECO:0000313" key="2">
    <source>
        <dbReference type="EMBL" id="CBJ26583.1"/>
    </source>
</evidence>
<dbReference type="STRING" id="2880.D7FYU1"/>
<dbReference type="InParanoid" id="D7FYU1"/>
<organism evidence="2 3">
    <name type="scientific">Ectocarpus siliculosus</name>
    <name type="common">Brown alga</name>
    <name type="synonym">Conferva siliculosa</name>
    <dbReference type="NCBI Taxonomy" id="2880"/>
    <lineage>
        <taxon>Eukaryota</taxon>
        <taxon>Sar</taxon>
        <taxon>Stramenopiles</taxon>
        <taxon>Ochrophyta</taxon>
        <taxon>PX clade</taxon>
        <taxon>Phaeophyceae</taxon>
        <taxon>Ectocarpales</taxon>
        <taxon>Ectocarpaceae</taxon>
        <taxon>Ectocarpus</taxon>
    </lineage>
</organism>
<dbReference type="PROSITE" id="PS50096">
    <property type="entry name" value="IQ"/>
    <property type="match status" value="4"/>
</dbReference>
<reference evidence="2 3" key="1">
    <citation type="journal article" date="2010" name="Nature">
        <title>The Ectocarpus genome and the independent evolution of multicellularity in brown algae.</title>
        <authorList>
            <person name="Cock J.M."/>
            <person name="Sterck L."/>
            <person name="Rouze P."/>
            <person name="Scornet D."/>
            <person name="Allen A.E."/>
            <person name="Amoutzias G."/>
            <person name="Anthouard V."/>
            <person name="Artiguenave F."/>
            <person name="Aury J.M."/>
            <person name="Badger J.H."/>
            <person name="Beszteri B."/>
            <person name="Billiau K."/>
            <person name="Bonnet E."/>
            <person name="Bothwell J.H."/>
            <person name="Bowler C."/>
            <person name="Boyen C."/>
            <person name="Brownlee C."/>
            <person name="Carrano C.J."/>
            <person name="Charrier B."/>
            <person name="Cho G.Y."/>
            <person name="Coelho S.M."/>
            <person name="Collen J."/>
            <person name="Corre E."/>
            <person name="Da Silva C."/>
            <person name="Delage L."/>
            <person name="Delaroque N."/>
            <person name="Dittami S.M."/>
            <person name="Doulbeau S."/>
            <person name="Elias M."/>
            <person name="Farnham G."/>
            <person name="Gachon C.M."/>
            <person name="Gschloessl B."/>
            <person name="Heesch S."/>
            <person name="Jabbari K."/>
            <person name="Jubin C."/>
            <person name="Kawai H."/>
            <person name="Kimura K."/>
            <person name="Kloareg B."/>
            <person name="Kupper F.C."/>
            <person name="Lang D."/>
            <person name="Le Bail A."/>
            <person name="Leblanc C."/>
            <person name="Lerouge P."/>
            <person name="Lohr M."/>
            <person name="Lopez P.J."/>
            <person name="Martens C."/>
            <person name="Maumus F."/>
            <person name="Michel G."/>
            <person name="Miranda-Saavedra D."/>
            <person name="Morales J."/>
            <person name="Moreau H."/>
            <person name="Motomura T."/>
            <person name="Nagasato C."/>
            <person name="Napoli C.A."/>
            <person name="Nelson D.R."/>
            <person name="Nyvall-Collen P."/>
            <person name="Peters A.F."/>
            <person name="Pommier C."/>
            <person name="Potin P."/>
            <person name="Poulain J."/>
            <person name="Quesneville H."/>
            <person name="Read B."/>
            <person name="Rensing S.A."/>
            <person name="Ritter A."/>
            <person name="Rousvoal S."/>
            <person name="Samanta M."/>
            <person name="Samson G."/>
            <person name="Schroeder D.C."/>
            <person name="Segurens B."/>
            <person name="Strittmatter M."/>
            <person name="Tonon T."/>
            <person name="Tregear J.W."/>
            <person name="Valentin K."/>
            <person name="von Dassow P."/>
            <person name="Yamagishi T."/>
            <person name="Van de Peer Y."/>
            <person name="Wincker P."/>
        </authorList>
    </citation>
    <scope>NUCLEOTIDE SEQUENCE [LARGE SCALE GENOMIC DNA]</scope>
    <source>
        <strain evidence="3">Ec32 / CCAP1310/4</strain>
    </source>
</reference>
<feature type="region of interest" description="Disordered" evidence="1">
    <location>
        <begin position="503"/>
        <end position="528"/>
    </location>
</feature>
<name>D7FYU1_ECTSI</name>
<sequence length="1596" mass="178354">MMHRKQQNKQLQQELEDLRHHLSEKSRTQSRSSEVSQDQNPCHGLVGYTSAERGYTCGVLGQGSPAEVGEAALKIQRKCDEVERKTRRQVALQEQYVVFQTNERTSQNKKRAQVLERKRRLLEQDPDLLEPSEDDEYTLEDGAATQVQRITRGVQGRTRVRKLRPVLNYAATKIQGIIRGRLGRSRVGLKIVDKRAVTNIQRVWRGHLGRFASISDRRKLERTMAARSIQKIARGRSGRRRVDHKRGLRQSASRGSEVVGVKQLFHQDIVELADAVESLLVKDSAAAFPGIVLGLLKVVALMLEEDAESGATTRYNALGVKSVNNLRPAVQFSWRDALVLLRRSCKLLRRLRQIAEGPSNRRPRMVYFSQAAVQVYAALRCDQGWNVSKIGLVGRGAKACQHLMMWVDALQEVFAYQREFPDEIGSDRMPWVARAQQSVRGMRHLELSRMVWEHAITCVQQVLLESGETAPKPKAISSRMRGNLRLRVAERALKTLKSHEECARDALSKTRQEEEDAQRNDKAREQLREDTLVDDLNRTEKSLAESLIRLEEAKTAARDGIETDQVHLQLCLDELTTCEVVRRERWASVEMFRTQRRRNSKRRGVDVEVWGDLRHQVRVVGELEAASTLASEDLSEYDPDRGATSAGSRNHDLELLQARTKEAQSAAATARTRLGCMAEEQENANALANEAELQKEETVLPHEWDDPSEEEREEDLREDEQCARYEAQAATQFVPPATIVRPFQRPRPIVICLSRDLPGSAKTKLVQQLESDLPGLTVHMDEERNMGLHVGDLQRALSIRCSVVCNVDMGIGKRCRRAFLHKLAIAKDALIPAPKFVLVVGDSKNRAGGPLDGSVGCNDRDLSVMGDGEMKRRLEIVARIIKEFQDSTFMEAMAKMGQAVTPPSQSHMLVMEALIILLSPETVFHNHIPLSSLRGVTWTEARHILGNPDKLCAAIARVDSFSIPPANLSTLQAYIGHDGWPRKACAPGSDGGVLDVLAAWSCSTIEFAALLTNAGGRPKALCHYSTAPVGLLAAVVPMYDANICTQRDRNVHFKRGWRAAYYQTVTAVLEDVRVFRVARRIRGSSRAGVHVIEIYQECGRLFFHTYDPESCVSNFCVIEESKVSHLLAPALDQPPEFGPSTVPCDRQDMFTRLATLLSFEAAPLNTVCWGVPHLVCQRRLRCLLRDTRLISGYRAQVTVYEEAKGELRYCLYLADHAARIQLKVDARLLEKVLQDSSDVTGERQAITSEDTGRLLVPVTDRLVISPSRAAVVTMGAGCGGKKMTSSSQGFVLKIRCKDEPQVDPIRSVSGGTAPICLARSGERNIFHGAISIRKNDWEEHQPVCDTVVTVFSSSAVDDESCLRAAVYYSKLGAYAEVSIKGFEDLRQVVGALNQSLAHEWRRQPEGDGTAEALFNFIFHERAMIVVGKWNGDCDGYVENGRDFTVVLKRSRLYNSFKQTPVHLSGEKDAQANANRLIDGADRRGKKLVAVAQPDAVLELGGGQHSPWMARDKREVLAGIIARALRLKVAHDGSPTLVVPWSGENLAIVDEVQPGETTRPRRDKVLKFAKRKGLSKLEVFSTRVTDFEAASLSVYSY</sequence>